<reference evidence="2" key="1">
    <citation type="submission" date="2019-08" db="EMBL/GenBank/DDBJ databases">
        <authorList>
            <person name="Kucharzyk K."/>
            <person name="Murdoch R.W."/>
            <person name="Higgins S."/>
            <person name="Loffler F."/>
        </authorList>
    </citation>
    <scope>NUCLEOTIDE SEQUENCE</scope>
</reference>
<feature type="transmembrane region" description="Helical" evidence="1">
    <location>
        <begin position="63"/>
        <end position="82"/>
    </location>
</feature>
<keyword evidence="1" id="KW-0812">Transmembrane</keyword>
<dbReference type="InterPro" id="IPR045620">
    <property type="entry name" value="DUF6442"/>
</dbReference>
<dbReference type="Pfam" id="PF20040">
    <property type="entry name" value="DUF6442"/>
    <property type="match status" value="1"/>
</dbReference>
<gene>
    <name evidence="2" type="ORF">SDC9_184733</name>
</gene>
<keyword evidence="1" id="KW-1133">Transmembrane helix</keyword>
<feature type="transmembrane region" description="Helical" evidence="1">
    <location>
        <begin position="32"/>
        <end position="51"/>
    </location>
</feature>
<feature type="transmembrane region" description="Helical" evidence="1">
    <location>
        <begin position="89"/>
        <end position="108"/>
    </location>
</feature>
<proteinExistence type="predicted"/>
<name>A0A645HDV5_9ZZZZ</name>
<dbReference type="EMBL" id="VSSQ01091738">
    <property type="protein sequence ID" value="MPN37217.1"/>
    <property type="molecule type" value="Genomic_DNA"/>
</dbReference>
<organism evidence="2">
    <name type="scientific">bioreactor metagenome</name>
    <dbReference type="NCBI Taxonomy" id="1076179"/>
    <lineage>
        <taxon>unclassified sequences</taxon>
        <taxon>metagenomes</taxon>
        <taxon>ecological metagenomes</taxon>
    </lineage>
</organism>
<accession>A0A645HDV5</accession>
<evidence type="ECO:0000313" key="2">
    <source>
        <dbReference type="EMBL" id="MPN37217.1"/>
    </source>
</evidence>
<protein>
    <submittedName>
        <fullName evidence="2">Uncharacterized protein</fullName>
    </submittedName>
</protein>
<evidence type="ECO:0000256" key="1">
    <source>
        <dbReference type="SAM" id="Phobius"/>
    </source>
</evidence>
<keyword evidence="1" id="KW-0472">Membrane</keyword>
<sequence length="111" mass="12743">MKKEDILMKSREENKNGDEMELKNQQRSESNAFNITLGVFGLLTIIAFILKHFRGYMDINIDYFSLVLIIGIGSKGAIEYFYNREKKIYLILSIIIGVGAVTKILTMFEVI</sequence>
<dbReference type="AlphaFoldDB" id="A0A645HDV5"/>
<comment type="caution">
    <text evidence="2">The sequence shown here is derived from an EMBL/GenBank/DDBJ whole genome shotgun (WGS) entry which is preliminary data.</text>
</comment>